<evidence type="ECO:0000313" key="6">
    <source>
        <dbReference type="EMBL" id="SHM46624.1"/>
    </source>
</evidence>
<accession>A0A1M7J0J9</accession>
<dbReference type="InterPro" id="IPR010497">
    <property type="entry name" value="Epoxide_hydro_N"/>
</dbReference>
<organism evidence="6 7">
    <name type="scientific">Chitinophaga jiangningensis</name>
    <dbReference type="NCBI Taxonomy" id="1419482"/>
    <lineage>
        <taxon>Bacteria</taxon>
        <taxon>Pseudomonadati</taxon>
        <taxon>Bacteroidota</taxon>
        <taxon>Chitinophagia</taxon>
        <taxon>Chitinophagales</taxon>
        <taxon>Chitinophagaceae</taxon>
        <taxon>Chitinophaga</taxon>
    </lineage>
</organism>
<dbReference type="PANTHER" id="PTHR21661:SF35">
    <property type="entry name" value="EPOXIDE HYDROLASE"/>
    <property type="match status" value="1"/>
</dbReference>
<dbReference type="RefSeq" id="WP_073085062.1">
    <property type="nucleotide sequence ID" value="NZ_FRBL01000008.1"/>
</dbReference>
<dbReference type="PIRSF" id="PIRSF001112">
    <property type="entry name" value="Epoxide_hydrolase"/>
    <property type="match status" value="1"/>
</dbReference>
<gene>
    <name evidence="6" type="ORF">SAMN05444266_108176</name>
</gene>
<evidence type="ECO:0000313" key="7">
    <source>
        <dbReference type="Proteomes" id="UP000184420"/>
    </source>
</evidence>
<feature type="active site" description="Proton acceptor" evidence="4">
    <location>
        <position position="355"/>
    </location>
</feature>
<reference evidence="6 7" key="1">
    <citation type="submission" date="2016-11" db="EMBL/GenBank/DDBJ databases">
        <authorList>
            <person name="Jaros S."/>
            <person name="Januszkiewicz K."/>
            <person name="Wedrychowicz H."/>
        </authorList>
    </citation>
    <scope>NUCLEOTIDE SEQUENCE [LARGE SCALE GENOMIC DNA]</scope>
    <source>
        <strain evidence="6 7">DSM 27406</strain>
    </source>
</reference>
<protein>
    <submittedName>
        <fullName evidence="6">Pimeloyl-ACP methyl ester carboxylesterase</fullName>
    </submittedName>
</protein>
<dbReference type="AlphaFoldDB" id="A0A1M7J0J9"/>
<evidence type="ECO:0000259" key="5">
    <source>
        <dbReference type="Pfam" id="PF06441"/>
    </source>
</evidence>
<dbReference type="SUPFAM" id="SSF53474">
    <property type="entry name" value="alpha/beta-Hydrolases"/>
    <property type="match status" value="1"/>
</dbReference>
<dbReference type="Proteomes" id="UP000184420">
    <property type="component" value="Unassembled WGS sequence"/>
</dbReference>
<dbReference type="InterPro" id="IPR016292">
    <property type="entry name" value="Epoxide_hydrolase"/>
</dbReference>
<keyword evidence="7" id="KW-1185">Reference proteome</keyword>
<dbReference type="GO" id="GO:0097176">
    <property type="term" value="P:epoxide metabolic process"/>
    <property type="evidence" value="ECO:0007669"/>
    <property type="project" value="TreeGrafter"/>
</dbReference>
<dbReference type="PRINTS" id="PR00412">
    <property type="entry name" value="EPOXHYDRLASE"/>
</dbReference>
<dbReference type="EMBL" id="FRBL01000008">
    <property type="protein sequence ID" value="SHM46624.1"/>
    <property type="molecule type" value="Genomic_DNA"/>
</dbReference>
<keyword evidence="2" id="KW-0058">Aromatic hydrocarbons catabolism</keyword>
<dbReference type="OrthoDB" id="9780765at2"/>
<evidence type="ECO:0000256" key="1">
    <source>
        <dbReference type="ARBA" id="ARBA00010088"/>
    </source>
</evidence>
<dbReference type="InterPro" id="IPR000639">
    <property type="entry name" value="Epox_hydrolase-like"/>
</dbReference>
<evidence type="ECO:0000256" key="2">
    <source>
        <dbReference type="ARBA" id="ARBA00022797"/>
    </source>
</evidence>
<dbReference type="GO" id="GO:0004301">
    <property type="term" value="F:epoxide hydrolase activity"/>
    <property type="evidence" value="ECO:0007669"/>
    <property type="project" value="TreeGrafter"/>
</dbReference>
<dbReference type="PANTHER" id="PTHR21661">
    <property type="entry name" value="EPOXIDE HYDROLASE 1-RELATED"/>
    <property type="match status" value="1"/>
</dbReference>
<sequence>MCTPFQIYFSQEMLDDLRARLAATRWITEIDNSDWMAGTNKAYLQELCAYWFNEFNWEQQQQYLNTFRHYTSEIQGSTIHYIWEKGRGNSSIPLLLTHGYPDSFVRFLKLIPLLTAADEEGVSFDVVVPSIPGYGFSGKPIAPGMNPSKIASVFAALMQQLGYDTFMAHGGDWGSTITELLARQHPDQVAAIHLTDIPFIHLFEIPPGELSQAEKEYLEKGKQWQQLEGAYAMIQSTKPQTLGYGLNDSPAGLAAWIIEKFYRWSDHPGDLEAVFTKDELLTNLTIYWGTETIHSANRLYYEMAQAMASPQKTTTEKLATPAGVAEFKDLIAAPRDYAERLFNVQRWTEFDKGGHFAAMEQPALLAGDIRTFFSSL</sequence>
<dbReference type="Gene3D" id="3.40.50.1820">
    <property type="entry name" value="alpha/beta hydrolase"/>
    <property type="match status" value="1"/>
</dbReference>
<dbReference type="InterPro" id="IPR029058">
    <property type="entry name" value="AB_hydrolase_fold"/>
</dbReference>
<dbReference type="STRING" id="1419482.SAMN05444266_108176"/>
<dbReference type="Pfam" id="PF06441">
    <property type="entry name" value="EHN"/>
    <property type="match status" value="1"/>
</dbReference>
<feature type="active site" description="Nucleophile" evidence="4">
    <location>
        <position position="172"/>
    </location>
</feature>
<feature type="domain" description="Epoxide hydrolase N-terminal" evidence="5">
    <location>
        <begin position="3"/>
        <end position="107"/>
    </location>
</feature>
<evidence type="ECO:0000256" key="3">
    <source>
        <dbReference type="ARBA" id="ARBA00022801"/>
    </source>
</evidence>
<comment type="similarity">
    <text evidence="1">Belongs to the peptidase S33 family.</text>
</comment>
<proteinExistence type="inferred from homology"/>
<keyword evidence="3" id="KW-0378">Hydrolase</keyword>
<feature type="active site" description="Proton donor" evidence="4">
    <location>
        <position position="300"/>
    </location>
</feature>
<name>A0A1M7J0J9_9BACT</name>
<evidence type="ECO:0000256" key="4">
    <source>
        <dbReference type="PIRSR" id="PIRSR001112-1"/>
    </source>
</evidence>